<evidence type="ECO:0000259" key="1">
    <source>
        <dbReference type="Pfam" id="PF12657"/>
    </source>
</evidence>
<dbReference type="InterPro" id="IPR024761">
    <property type="entry name" value="TFIIIC_delta_N"/>
</dbReference>
<dbReference type="SUPFAM" id="SSF50978">
    <property type="entry name" value="WD40 repeat-like"/>
    <property type="match status" value="1"/>
</dbReference>
<dbReference type="PANTHER" id="PTHR15496">
    <property type="entry name" value="GENERAL TRANSCRIPTION FACTOR 3C POLYPEPTIDE 4 FAMILY"/>
    <property type="match status" value="1"/>
</dbReference>
<dbReference type="Pfam" id="PF12657">
    <property type="entry name" value="TFIIIC_delta"/>
    <property type="match status" value="1"/>
</dbReference>
<feature type="domain" description="Transcription factor IIIC 90kDa subunit N-terminal" evidence="1">
    <location>
        <begin position="33"/>
        <end position="399"/>
    </location>
</feature>
<dbReference type="PANTHER" id="PTHR15496:SF2">
    <property type="entry name" value="GENERAL TRANSCRIPTION FACTOR 3C POLYPEPTIDE 4"/>
    <property type="match status" value="1"/>
</dbReference>
<dbReference type="GO" id="GO:0006384">
    <property type="term" value="P:transcription initiation at RNA polymerase III promoter"/>
    <property type="evidence" value="ECO:0007669"/>
    <property type="project" value="InterPro"/>
</dbReference>
<keyword evidence="3" id="KW-1185">Reference proteome</keyword>
<dbReference type="GO" id="GO:0004402">
    <property type="term" value="F:histone acetyltransferase activity"/>
    <property type="evidence" value="ECO:0007669"/>
    <property type="project" value="InterPro"/>
</dbReference>
<proteinExistence type="predicted"/>
<gene>
    <name evidence="2" type="ORF">BINO364_LOCUS756</name>
</gene>
<evidence type="ECO:0000313" key="2">
    <source>
        <dbReference type="EMBL" id="CAH0713612.1"/>
    </source>
</evidence>
<protein>
    <recommendedName>
        <fullName evidence="1">Transcription factor IIIC 90kDa subunit N-terminal domain-containing protein</fullName>
    </recommendedName>
</protein>
<dbReference type="AlphaFoldDB" id="A0A8J9UH42"/>
<dbReference type="InterPro" id="IPR044230">
    <property type="entry name" value="GTF3C4"/>
</dbReference>
<reference evidence="2" key="1">
    <citation type="submission" date="2021-12" db="EMBL/GenBank/DDBJ databases">
        <authorList>
            <person name="Martin H S."/>
        </authorList>
    </citation>
    <scope>NUCLEOTIDE SEQUENCE</scope>
</reference>
<name>A0A8J9UH42_9NEOP</name>
<dbReference type="OrthoDB" id="6021743at2759"/>
<feature type="non-terminal residue" evidence="2">
    <location>
        <position position="654"/>
    </location>
</feature>
<dbReference type="InterPro" id="IPR036322">
    <property type="entry name" value="WD40_repeat_dom_sf"/>
</dbReference>
<dbReference type="EMBL" id="OV170221">
    <property type="protein sequence ID" value="CAH0713612.1"/>
    <property type="molecule type" value="Genomic_DNA"/>
</dbReference>
<organism evidence="2 3">
    <name type="scientific">Brenthis ino</name>
    <name type="common">lesser marbled fritillary</name>
    <dbReference type="NCBI Taxonomy" id="405034"/>
    <lineage>
        <taxon>Eukaryota</taxon>
        <taxon>Metazoa</taxon>
        <taxon>Ecdysozoa</taxon>
        <taxon>Arthropoda</taxon>
        <taxon>Hexapoda</taxon>
        <taxon>Insecta</taxon>
        <taxon>Pterygota</taxon>
        <taxon>Neoptera</taxon>
        <taxon>Endopterygota</taxon>
        <taxon>Lepidoptera</taxon>
        <taxon>Glossata</taxon>
        <taxon>Ditrysia</taxon>
        <taxon>Papilionoidea</taxon>
        <taxon>Nymphalidae</taxon>
        <taxon>Heliconiinae</taxon>
        <taxon>Argynnini</taxon>
        <taxon>Brenthis</taxon>
    </lineage>
</organism>
<accession>A0A8J9UH42</accession>
<sequence length="654" mass="76398">MLHEIYRKRINVSKHEDCLVSWHNSVFTIRGNKYVHLMDFCYNLQSLEKTIDFREFTITASYESPLPKNYLVNYAAHGLKNLELMEMITNPAFWPHNNQLTQEMTNIVAYKWSPDNLINNNESLLATVNSVGNVELFGPKRQVWASVMNFSKEMKAYLEMEFNNLYNCPREFTELQKVVYSILTSTICWAPILNPDNSCYLATAQKSGEILIWCIKQDDNNFQTKFCGKVKNMNDSEIVTILWIPLNCKSFLLLFSNEYGEVMINECEIVEEKVTLLREHVVWPHKDKMIVTYLEYTKENGNLILFFNKNRHLIMQLFDKSLKLLSQYVDNINDYKITSITKKQNIFYVCTVNMKIYKIFFSINNDALEVMIKPLDIKDAFSTYEVYGLSFSNNNALLALTLIDRKLLYREKTLKVDIVFLCYESDLENLATNIINNPSKKLTQIWDNIELFRCKVIKAKNLPKLDYNKLIEDGNRDTYKLKCYLICLIFYHNLEKIMTSNKKEILPETSLDIIKDKILVSQAVKVLKNINEKHEKDNQLIDFDKECFDCSRKYLYFYCKTYSKNPTDYVQESILSLPSTDIKYICQGCDEELTDFTCQSGHLNMFCSLTFTLIDSDNYIVCNSCGATARAELIDQKPTCVFCDLYLTNSCLPI</sequence>
<dbReference type="GO" id="GO:0000127">
    <property type="term" value="C:transcription factor TFIIIC complex"/>
    <property type="evidence" value="ECO:0007669"/>
    <property type="project" value="InterPro"/>
</dbReference>
<dbReference type="Proteomes" id="UP000838878">
    <property type="component" value="Chromosome 1"/>
</dbReference>
<evidence type="ECO:0000313" key="3">
    <source>
        <dbReference type="Proteomes" id="UP000838878"/>
    </source>
</evidence>